<dbReference type="RefSeq" id="WP_020509821.1">
    <property type="nucleotide sequence ID" value="NZ_JBIAZU010000001.1"/>
</dbReference>
<dbReference type="SUPFAM" id="SSF52402">
    <property type="entry name" value="Adenine nucleotide alpha hydrolases-like"/>
    <property type="match status" value="2"/>
</dbReference>
<feature type="domain" description="UspA" evidence="2">
    <location>
        <begin position="149"/>
        <end position="285"/>
    </location>
</feature>
<comment type="caution">
    <text evidence="3">The sequence shown here is derived from an EMBL/GenBank/DDBJ whole genome shotgun (WGS) entry which is preliminary data.</text>
</comment>
<gene>
    <name evidence="3" type="ORF">ACFY35_08605</name>
</gene>
<feature type="domain" description="UspA" evidence="2">
    <location>
        <begin position="5"/>
        <end position="140"/>
    </location>
</feature>
<accession>A0ABW6W9X9</accession>
<reference evidence="3 4" key="1">
    <citation type="submission" date="2024-10" db="EMBL/GenBank/DDBJ databases">
        <title>The Natural Products Discovery Center: Release of the First 8490 Sequenced Strains for Exploring Actinobacteria Biosynthetic Diversity.</title>
        <authorList>
            <person name="Kalkreuter E."/>
            <person name="Kautsar S.A."/>
            <person name="Yang D."/>
            <person name="Bader C.D."/>
            <person name="Teijaro C.N."/>
            <person name="Fluegel L."/>
            <person name="Davis C.M."/>
            <person name="Simpson J.R."/>
            <person name="Lauterbach L."/>
            <person name="Steele A.D."/>
            <person name="Gui C."/>
            <person name="Meng S."/>
            <person name="Li G."/>
            <person name="Viehrig K."/>
            <person name="Ye F."/>
            <person name="Su P."/>
            <person name="Kiefer A.F."/>
            <person name="Nichols A."/>
            <person name="Cepeda A.J."/>
            <person name="Yan W."/>
            <person name="Fan B."/>
            <person name="Jiang Y."/>
            <person name="Adhikari A."/>
            <person name="Zheng C.-J."/>
            <person name="Schuster L."/>
            <person name="Cowan T.M."/>
            <person name="Smanski M.J."/>
            <person name="Chevrette M.G."/>
            <person name="De Carvalho L.P.S."/>
            <person name="Shen B."/>
        </authorList>
    </citation>
    <scope>NUCLEOTIDE SEQUENCE [LARGE SCALE GENOMIC DNA]</scope>
    <source>
        <strain evidence="3 4">NPDC000087</strain>
    </source>
</reference>
<comment type="similarity">
    <text evidence="1">Belongs to the universal stress protein A family.</text>
</comment>
<sequence length="292" mass="30246">MNPHSIVVGTAGPDSGNTAVEWAAREAQLRRRPLHIVHVLEWSPDEAREAGGSSYVERVWSASEALTGAARRLALEVAPEADVTVGTLVGHPAARLLEVADNVELMVLGCRGRGGFAGLRLGSVSQRVATHASCPVAVVRGRPHADGPVVAGVGDSAAADHVLETAFEAAAARLASLVVVRSFAPAIQLWVASVSPSEIATPEQDAAERGRVEEQLASWRGKFPEVPVEIVLTHDGIAGALVDASSSARLVTVGSHGRGAIRGALLGSTGLHLLHHAGCPVLVARPRGDRAS</sequence>
<dbReference type="PANTHER" id="PTHR46268">
    <property type="entry name" value="STRESS RESPONSE PROTEIN NHAX"/>
    <property type="match status" value="1"/>
</dbReference>
<evidence type="ECO:0000259" key="2">
    <source>
        <dbReference type="Pfam" id="PF00582"/>
    </source>
</evidence>
<keyword evidence="4" id="KW-1185">Reference proteome</keyword>
<evidence type="ECO:0000313" key="4">
    <source>
        <dbReference type="Proteomes" id="UP001602245"/>
    </source>
</evidence>
<evidence type="ECO:0000313" key="3">
    <source>
        <dbReference type="EMBL" id="MFF5289484.1"/>
    </source>
</evidence>
<dbReference type="InterPro" id="IPR006015">
    <property type="entry name" value="Universal_stress_UspA"/>
</dbReference>
<dbReference type="EMBL" id="JBIAZU010000001">
    <property type="protein sequence ID" value="MFF5289484.1"/>
    <property type="molecule type" value="Genomic_DNA"/>
</dbReference>
<dbReference type="PRINTS" id="PR01438">
    <property type="entry name" value="UNVRSLSTRESS"/>
</dbReference>
<dbReference type="InterPro" id="IPR014729">
    <property type="entry name" value="Rossmann-like_a/b/a_fold"/>
</dbReference>
<name>A0ABW6W9X9_9ACTN</name>
<evidence type="ECO:0000256" key="1">
    <source>
        <dbReference type="ARBA" id="ARBA00008791"/>
    </source>
</evidence>
<protein>
    <submittedName>
        <fullName evidence="3">Universal stress protein</fullName>
    </submittedName>
</protein>
<organism evidence="3 4">
    <name type="scientific">Paractinoplanes globisporus</name>
    <dbReference type="NCBI Taxonomy" id="113565"/>
    <lineage>
        <taxon>Bacteria</taxon>
        <taxon>Bacillati</taxon>
        <taxon>Actinomycetota</taxon>
        <taxon>Actinomycetes</taxon>
        <taxon>Micromonosporales</taxon>
        <taxon>Micromonosporaceae</taxon>
        <taxon>Paractinoplanes</taxon>
    </lineage>
</organism>
<dbReference type="InterPro" id="IPR006016">
    <property type="entry name" value="UspA"/>
</dbReference>
<dbReference type="Pfam" id="PF00582">
    <property type="entry name" value="Usp"/>
    <property type="match status" value="2"/>
</dbReference>
<proteinExistence type="inferred from homology"/>
<dbReference type="PANTHER" id="PTHR46268:SF6">
    <property type="entry name" value="UNIVERSAL STRESS PROTEIN UP12"/>
    <property type="match status" value="1"/>
</dbReference>
<dbReference type="Proteomes" id="UP001602245">
    <property type="component" value="Unassembled WGS sequence"/>
</dbReference>
<dbReference type="Gene3D" id="3.40.50.620">
    <property type="entry name" value="HUPs"/>
    <property type="match status" value="2"/>
</dbReference>